<dbReference type="Proteomes" id="UP000485058">
    <property type="component" value="Unassembled WGS sequence"/>
</dbReference>
<dbReference type="EMBL" id="BLLF01001584">
    <property type="protein sequence ID" value="GFH20156.1"/>
    <property type="molecule type" value="Genomic_DNA"/>
</dbReference>
<evidence type="ECO:0000259" key="1">
    <source>
        <dbReference type="Pfam" id="PF25474"/>
    </source>
</evidence>
<dbReference type="InterPro" id="IPR052994">
    <property type="entry name" value="Tiny_macrocysts_regulators"/>
</dbReference>
<reference evidence="2 3" key="1">
    <citation type="submission" date="2020-02" db="EMBL/GenBank/DDBJ databases">
        <title>Draft genome sequence of Haematococcus lacustris strain NIES-144.</title>
        <authorList>
            <person name="Morimoto D."/>
            <person name="Nakagawa S."/>
            <person name="Yoshida T."/>
            <person name="Sawayama S."/>
        </authorList>
    </citation>
    <scope>NUCLEOTIDE SEQUENCE [LARGE SCALE GENOMIC DNA]</scope>
    <source>
        <strain evidence="2 3">NIES-144</strain>
    </source>
</reference>
<feature type="domain" description="TmcB/TmcC TPR repeats" evidence="1">
    <location>
        <begin position="50"/>
        <end position="111"/>
    </location>
</feature>
<feature type="non-terminal residue" evidence="2">
    <location>
        <position position="271"/>
    </location>
</feature>
<gene>
    <name evidence="2" type="ORF">HaLaN_17235</name>
</gene>
<protein>
    <submittedName>
        <fullName evidence="2">PAS domain-containing protein</fullName>
    </submittedName>
</protein>
<name>A0A699ZMJ0_HAELA</name>
<sequence>MLLDSPAPTLAGTGCLGPAAPDRAFCPAGPEQAAKKNKPGLLDRFAIFIREQQHTQKAGDLVNYVEQQRKYRMALRLHKDALLAMRSFWQCLLHTSIEMSKLRDALELVDLKVKAGKRCAPHCLQPLAPAAWPGMRSVPLLLVTPSAWPAADLLCCAAEQLYRSQLAGASTNVKLLRLYAKFLEHIKHDPWGAAKWTAEARRLQLIEDERKDNIFSDMGGNNGDENQPAWVQHMKSVDPGKAVIVMDAQCIVQAANQVAHTMFGYAKNELR</sequence>
<dbReference type="PANTHER" id="PTHR31600:SF2">
    <property type="entry name" value="GAMETE ENRICHED GENE 10 PROTEIN-RELATED"/>
    <property type="match status" value="1"/>
</dbReference>
<evidence type="ECO:0000313" key="3">
    <source>
        <dbReference type="Proteomes" id="UP000485058"/>
    </source>
</evidence>
<keyword evidence="3" id="KW-1185">Reference proteome</keyword>
<dbReference type="PANTHER" id="PTHR31600">
    <property type="entry name" value="TINY MACROCYSTS PROTEIN B-RELATED"/>
    <property type="match status" value="1"/>
</dbReference>
<feature type="domain" description="TmcB/TmcC TPR repeats" evidence="1">
    <location>
        <begin position="157"/>
        <end position="204"/>
    </location>
</feature>
<proteinExistence type="predicted"/>
<accession>A0A699ZMJ0</accession>
<feature type="non-terminal residue" evidence="2">
    <location>
        <position position="1"/>
    </location>
</feature>
<evidence type="ECO:0000313" key="2">
    <source>
        <dbReference type="EMBL" id="GFH20156.1"/>
    </source>
</evidence>
<organism evidence="2 3">
    <name type="scientific">Haematococcus lacustris</name>
    <name type="common">Green alga</name>
    <name type="synonym">Haematococcus pluvialis</name>
    <dbReference type="NCBI Taxonomy" id="44745"/>
    <lineage>
        <taxon>Eukaryota</taxon>
        <taxon>Viridiplantae</taxon>
        <taxon>Chlorophyta</taxon>
        <taxon>core chlorophytes</taxon>
        <taxon>Chlorophyceae</taxon>
        <taxon>CS clade</taxon>
        <taxon>Chlamydomonadales</taxon>
        <taxon>Haematococcaceae</taxon>
        <taxon>Haematococcus</taxon>
    </lineage>
</organism>
<dbReference type="AlphaFoldDB" id="A0A699ZMJ0"/>
<comment type="caution">
    <text evidence="2">The sequence shown here is derived from an EMBL/GenBank/DDBJ whole genome shotgun (WGS) entry which is preliminary data.</text>
</comment>
<dbReference type="InterPro" id="IPR057352">
    <property type="entry name" value="TPR_TmcB/C"/>
</dbReference>
<dbReference type="Pfam" id="PF25474">
    <property type="entry name" value="TPR_TmcB"/>
    <property type="match status" value="2"/>
</dbReference>